<evidence type="ECO:0000256" key="1">
    <source>
        <dbReference type="ARBA" id="ARBA00006484"/>
    </source>
</evidence>
<name>A0A9P8UM34_9PEZI</name>
<dbReference type="PANTHER" id="PTHR42760:SF37">
    <property type="entry name" value="CLAVALDEHYDE DEHYDROGENASE"/>
    <property type="match status" value="1"/>
</dbReference>
<proteinExistence type="inferred from homology"/>
<dbReference type="AlphaFoldDB" id="A0A9P8UM34"/>
<dbReference type="InterPro" id="IPR036291">
    <property type="entry name" value="NAD(P)-bd_dom_sf"/>
</dbReference>
<dbReference type="PANTHER" id="PTHR42760">
    <property type="entry name" value="SHORT-CHAIN DEHYDROGENASES/REDUCTASES FAMILY MEMBER"/>
    <property type="match status" value="1"/>
</dbReference>
<dbReference type="OrthoDB" id="1933717at2759"/>
<dbReference type="GO" id="GO:0016616">
    <property type="term" value="F:oxidoreductase activity, acting on the CH-OH group of donors, NAD or NADP as acceptor"/>
    <property type="evidence" value="ECO:0007669"/>
    <property type="project" value="TreeGrafter"/>
</dbReference>
<protein>
    <submittedName>
        <fullName evidence="3">Uncharacterized protein</fullName>
    </submittedName>
</protein>
<keyword evidence="4" id="KW-1185">Reference proteome</keyword>
<evidence type="ECO:0000313" key="3">
    <source>
        <dbReference type="EMBL" id="KAH6654688.1"/>
    </source>
</evidence>
<dbReference type="Pfam" id="PF00106">
    <property type="entry name" value="adh_short"/>
    <property type="match status" value="1"/>
</dbReference>
<organism evidence="3 4">
    <name type="scientific">Truncatella angustata</name>
    <dbReference type="NCBI Taxonomy" id="152316"/>
    <lineage>
        <taxon>Eukaryota</taxon>
        <taxon>Fungi</taxon>
        <taxon>Dikarya</taxon>
        <taxon>Ascomycota</taxon>
        <taxon>Pezizomycotina</taxon>
        <taxon>Sordariomycetes</taxon>
        <taxon>Xylariomycetidae</taxon>
        <taxon>Amphisphaeriales</taxon>
        <taxon>Sporocadaceae</taxon>
        <taxon>Truncatella</taxon>
    </lineage>
</organism>
<dbReference type="CDD" id="cd05233">
    <property type="entry name" value="SDR_c"/>
    <property type="match status" value="1"/>
</dbReference>
<dbReference type="Proteomes" id="UP000758603">
    <property type="component" value="Unassembled WGS sequence"/>
</dbReference>
<dbReference type="EMBL" id="JAGPXC010000004">
    <property type="protein sequence ID" value="KAH6654688.1"/>
    <property type="molecule type" value="Genomic_DNA"/>
</dbReference>
<evidence type="ECO:0000313" key="4">
    <source>
        <dbReference type="Proteomes" id="UP000758603"/>
    </source>
</evidence>
<dbReference type="Gene3D" id="3.40.50.720">
    <property type="entry name" value="NAD(P)-binding Rossmann-like Domain"/>
    <property type="match status" value="1"/>
</dbReference>
<sequence length="302" mass="32666">MDSLPEDFFVTSFQFTPRVFNDQYPAIDPTRPELSLAGKVAIITGASRGIGAKAFVPAFTKAGVKGLVLIATNEEKLKVVKAQANEINSDLHVLTLGVNIADKQSVDAAFDKINSTFGHADILINNAGVNFEGEGNLVADEDPDAWWSNFEVNTKGTFLVSRAFLRSIPSKETRATIINLTTNAAWKAFPNLSGYAISKLGGLSLTQHIAAGYSNVTAVNLPPGLVDTDMLMEQFKRFTQQTPELVGGIAVWLSHPHASFLSGRTIGSHWDVENLLARKDEIVSKNLLIVDLTGNVDGAQFH</sequence>
<dbReference type="SUPFAM" id="SSF51735">
    <property type="entry name" value="NAD(P)-binding Rossmann-fold domains"/>
    <property type="match status" value="1"/>
</dbReference>
<accession>A0A9P8UM34</accession>
<comment type="caution">
    <text evidence="3">The sequence shown here is derived from an EMBL/GenBank/DDBJ whole genome shotgun (WGS) entry which is preliminary data.</text>
</comment>
<gene>
    <name evidence="3" type="ORF">BKA67DRAFT_592707</name>
</gene>
<dbReference type="InterPro" id="IPR002347">
    <property type="entry name" value="SDR_fam"/>
</dbReference>
<keyword evidence="2" id="KW-0560">Oxidoreductase</keyword>
<comment type="similarity">
    <text evidence="1">Belongs to the short-chain dehydrogenases/reductases (SDR) family.</text>
</comment>
<evidence type="ECO:0000256" key="2">
    <source>
        <dbReference type="ARBA" id="ARBA00023002"/>
    </source>
</evidence>
<dbReference type="RefSeq" id="XP_045958958.1">
    <property type="nucleotide sequence ID" value="XM_046104861.1"/>
</dbReference>
<reference evidence="3" key="1">
    <citation type="journal article" date="2021" name="Nat. Commun.">
        <title>Genetic determinants of endophytism in the Arabidopsis root mycobiome.</title>
        <authorList>
            <person name="Mesny F."/>
            <person name="Miyauchi S."/>
            <person name="Thiergart T."/>
            <person name="Pickel B."/>
            <person name="Atanasova L."/>
            <person name="Karlsson M."/>
            <person name="Huettel B."/>
            <person name="Barry K.W."/>
            <person name="Haridas S."/>
            <person name="Chen C."/>
            <person name="Bauer D."/>
            <person name="Andreopoulos W."/>
            <person name="Pangilinan J."/>
            <person name="LaButti K."/>
            <person name="Riley R."/>
            <person name="Lipzen A."/>
            <person name="Clum A."/>
            <person name="Drula E."/>
            <person name="Henrissat B."/>
            <person name="Kohler A."/>
            <person name="Grigoriev I.V."/>
            <person name="Martin F.M."/>
            <person name="Hacquard S."/>
        </authorList>
    </citation>
    <scope>NUCLEOTIDE SEQUENCE</scope>
    <source>
        <strain evidence="3">MPI-SDFR-AT-0073</strain>
    </source>
</reference>
<dbReference type="PRINTS" id="PR00081">
    <property type="entry name" value="GDHRDH"/>
</dbReference>
<dbReference type="GeneID" id="70133752"/>